<keyword evidence="1 2" id="KW-0238">DNA-binding</keyword>
<evidence type="ECO:0000256" key="1">
    <source>
        <dbReference type="ARBA" id="ARBA00023125"/>
    </source>
</evidence>
<organism evidence="5 6">
    <name type="scientific">Galactobacter valiniphilus</name>
    <dbReference type="NCBI Taxonomy" id="2676122"/>
    <lineage>
        <taxon>Bacteria</taxon>
        <taxon>Bacillati</taxon>
        <taxon>Actinomycetota</taxon>
        <taxon>Actinomycetes</taxon>
        <taxon>Micrococcales</taxon>
        <taxon>Micrococcaceae</taxon>
        <taxon>Galactobacter</taxon>
    </lineage>
</organism>
<dbReference type="AlphaFoldDB" id="A0A399J7K1"/>
<feature type="compositionally biased region" description="Polar residues" evidence="3">
    <location>
        <begin position="1"/>
        <end position="11"/>
    </location>
</feature>
<dbReference type="EMBL" id="QQXK01000026">
    <property type="protein sequence ID" value="RII41505.1"/>
    <property type="molecule type" value="Genomic_DNA"/>
</dbReference>
<feature type="DNA-binding region" description="H-T-H motif" evidence="2">
    <location>
        <begin position="44"/>
        <end position="63"/>
    </location>
</feature>
<proteinExistence type="predicted"/>
<evidence type="ECO:0000313" key="6">
    <source>
        <dbReference type="Proteomes" id="UP000265419"/>
    </source>
</evidence>
<evidence type="ECO:0000313" key="5">
    <source>
        <dbReference type="EMBL" id="RII41505.1"/>
    </source>
</evidence>
<dbReference type="InterPro" id="IPR036271">
    <property type="entry name" value="Tet_transcr_reg_TetR-rel_C_sf"/>
</dbReference>
<dbReference type="InterPro" id="IPR050109">
    <property type="entry name" value="HTH-type_TetR-like_transc_reg"/>
</dbReference>
<dbReference type="InterPro" id="IPR009057">
    <property type="entry name" value="Homeodomain-like_sf"/>
</dbReference>
<dbReference type="Proteomes" id="UP000265419">
    <property type="component" value="Unassembled WGS sequence"/>
</dbReference>
<dbReference type="InterPro" id="IPR001647">
    <property type="entry name" value="HTH_TetR"/>
</dbReference>
<feature type="domain" description="HTH tetR-type" evidence="4">
    <location>
        <begin position="21"/>
        <end position="81"/>
    </location>
</feature>
<dbReference type="SUPFAM" id="SSF48498">
    <property type="entry name" value="Tetracyclin repressor-like, C-terminal domain"/>
    <property type="match status" value="1"/>
</dbReference>
<dbReference type="GO" id="GO:0003700">
    <property type="term" value="F:DNA-binding transcription factor activity"/>
    <property type="evidence" value="ECO:0007669"/>
    <property type="project" value="TreeGrafter"/>
</dbReference>
<keyword evidence="6" id="KW-1185">Reference proteome</keyword>
<evidence type="ECO:0000259" key="4">
    <source>
        <dbReference type="PROSITE" id="PS50977"/>
    </source>
</evidence>
<evidence type="ECO:0000256" key="3">
    <source>
        <dbReference type="SAM" id="MobiDB-lite"/>
    </source>
</evidence>
<reference evidence="5 6" key="1">
    <citation type="submission" date="2018-07" db="EMBL/GenBank/DDBJ databases">
        <title>Arthrobacter sp. nov., isolated from raw cow's milk with high bacterial count.</title>
        <authorList>
            <person name="Hahne J."/>
            <person name="Isele D."/>
            <person name="Lipski A."/>
        </authorList>
    </citation>
    <scope>NUCLEOTIDE SEQUENCE [LARGE SCALE GENOMIC DNA]</scope>
    <source>
        <strain evidence="5 6">JZ R-35</strain>
    </source>
</reference>
<dbReference type="PANTHER" id="PTHR30055">
    <property type="entry name" value="HTH-TYPE TRANSCRIPTIONAL REGULATOR RUTR"/>
    <property type="match status" value="1"/>
</dbReference>
<comment type="caution">
    <text evidence="5">The sequence shown here is derived from an EMBL/GenBank/DDBJ whole genome shotgun (WGS) entry which is preliminary data.</text>
</comment>
<dbReference type="GO" id="GO:0000976">
    <property type="term" value="F:transcription cis-regulatory region binding"/>
    <property type="evidence" value="ECO:0007669"/>
    <property type="project" value="TreeGrafter"/>
</dbReference>
<sequence>MSPTERTTLPQASIPGPLGRNSERGRILDAAANYLATHGFERLPAAVLAQDSGIPEARLKQHFPTEEALFASTLNLVDAKNITAYFAGAKGRGWAGLEAWAPLLDAVVHQPGALQLYSTMRAQAGDREHPAHGWVTTHRDLCVDVLQHAMLTGIDAGEMDPSIPVDLVAYQMIAMTEGVQLHWLSSGGRAKQGEPIRAFVENLRYRYGVPPHQDQSGD</sequence>
<dbReference type="PANTHER" id="PTHR30055:SF219">
    <property type="entry name" value="TRANSCRIPTIONAL REGULATORY PROTEIN"/>
    <property type="match status" value="1"/>
</dbReference>
<gene>
    <name evidence="5" type="ORF">DWB68_12315</name>
</gene>
<dbReference type="PROSITE" id="PS50977">
    <property type="entry name" value="HTH_TETR_2"/>
    <property type="match status" value="1"/>
</dbReference>
<name>A0A399J7K1_9MICC</name>
<evidence type="ECO:0000256" key="2">
    <source>
        <dbReference type="PROSITE-ProRule" id="PRU00335"/>
    </source>
</evidence>
<dbReference type="SUPFAM" id="SSF46689">
    <property type="entry name" value="Homeodomain-like"/>
    <property type="match status" value="1"/>
</dbReference>
<dbReference type="PRINTS" id="PR00455">
    <property type="entry name" value="HTHTETR"/>
</dbReference>
<feature type="region of interest" description="Disordered" evidence="3">
    <location>
        <begin position="1"/>
        <end position="21"/>
    </location>
</feature>
<protein>
    <submittedName>
        <fullName evidence="5">TetR/AcrR family transcriptional regulator</fullName>
    </submittedName>
</protein>
<accession>A0A399J7K1</accession>
<dbReference type="Gene3D" id="1.10.357.10">
    <property type="entry name" value="Tetracycline Repressor, domain 2"/>
    <property type="match status" value="1"/>
</dbReference>
<dbReference type="RefSeq" id="WP_119425421.1">
    <property type="nucleotide sequence ID" value="NZ_QQXK01000026.1"/>
</dbReference>